<gene>
    <name evidence="1" type="ORF">LXT12_11775</name>
</gene>
<evidence type="ECO:0000313" key="2">
    <source>
        <dbReference type="Proteomes" id="UP001201463"/>
    </source>
</evidence>
<dbReference type="Pfam" id="PF07357">
    <property type="entry name" value="DRAT"/>
    <property type="match status" value="1"/>
</dbReference>
<keyword evidence="2" id="KW-1185">Reference proteome</keyword>
<proteinExistence type="predicted"/>
<evidence type="ECO:0000313" key="1">
    <source>
        <dbReference type="EMBL" id="MCE4537927.1"/>
    </source>
</evidence>
<accession>A0ABS8XG09</accession>
<protein>
    <submittedName>
        <fullName evidence="1">NAD(+)--dinitrogen-reductase ADP-D-ribosyltransferase</fullName>
    </submittedName>
</protein>
<dbReference type="EMBL" id="JAJTWT010000004">
    <property type="protein sequence ID" value="MCE4537927.1"/>
    <property type="molecule type" value="Genomic_DNA"/>
</dbReference>
<dbReference type="Proteomes" id="UP001201463">
    <property type="component" value="Unassembled WGS sequence"/>
</dbReference>
<reference evidence="1 2" key="1">
    <citation type="submission" date="2021-12" db="EMBL/GenBank/DDBJ databases">
        <title>Genome seq of p7.</title>
        <authorList>
            <person name="Seo T."/>
        </authorList>
    </citation>
    <scope>NUCLEOTIDE SEQUENCE [LARGE SCALE GENOMIC DNA]</scope>
    <source>
        <strain evidence="1 2">P7</strain>
    </source>
</reference>
<sequence length="272" mass="29864">MGDEHDPAGWYTTNLVGIPAPVLASAGFNAHPQPLHVAGVRESHAGLFALLQRCTDAAEARGVFAHYMSLAFGLQRRAAGSDAAEPRRWRASYLKLLQGWGLDANGAAGAVLKGWVESRFGIVPVFHRAVLARFPSPAWTTYLEEKAGSRFHNNNIFQQLDLLYEFSQWMLARFQPLGGAPRVTLWRGSTRCEEQVLAGSLRGRQCTVRLNNLVSFSLAREQAGCFGDWLLQAEVPQVKLLLWPGLLASATLQGESEVLAIGGCYEVLARYD</sequence>
<comment type="caution">
    <text evidence="1">The sequence shown here is derived from an EMBL/GenBank/DDBJ whole genome shotgun (WGS) entry which is preliminary data.</text>
</comment>
<name>A0ABS8XG09_9BURK</name>
<dbReference type="InterPro" id="IPR009953">
    <property type="entry name" value="DRA_trans"/>
</dbReference>
<dbReference type="RefSeq" id="WP_233392237.1">
    <property type="nucleotide sequence ID" value="NZ_JAJTWT010000004.1"/>
</dbReference>
<organism evidence="1 2">
    <name type="scientific">Pelomonas caseinilytica</name>
    <dbReference type="NCBI Taxonomy" id="2906763"/>
    <lineage>
        <taxon>Bacteria</taxon>
        <taxon>Pseudomonadati</taxon>
        <taxon>Pseudomonadota</taxon>
        <taxon>Betaproteobacteria</taxon>
        <taxon>Burkholderiales</taxon>
        <taxon>Sphaerotilaceae</taxon>
        <taxon>Roseateles</taxon>
    </lineage>
</organism>